<evidence type="ECO:0000313" key="3">
    <source>
        <dbReference type="EMBL" id="CAF1125310.1"/>
    </source>
</evidence>
<dbReference type="InterPro" id="IPR009057">
    <property type="entry name" value="Homeodomain-like_sf"/>
</dbReference>
<dbReference type="InterPro" id="IPR036397">
    <property type="entry name" value="RNaseH_sf"/>
</dbReference>
<dbReference type="PANTHER" id="PTHR46060:SF1">
    <property type="entry name" value="MARINER MOS1 TRANSPOSASE-LIKE PROTEIN"/>
    <property type="match status" value="1"/>
</dbReference>
<evidence type="ECO:0000313" key="1">
    <source>
        <dbReference type="EMBL" id="CAF0986473.1"/>
    </source>
</evidence>
<dbReference type="EMBL" id="CAJNOM010000074">
    <property type="protein sequence ID" value="CAF0986473.1"/>
    <property type="molecule type" value="Genomic_DNA"/>
</dbReference>
<sequence length="349" mass="41092">MEKQCIRSYIKTRLLLGLTATQIHNELTAVYMPDVVSYSTVTRWIQRFLNERESLEDNPRSGRPLSAITQRNIDEVKDLVNDDPHITIDYIADILDISHGSVDTILKQHLGLRKITSKWVPHKLTKEQRQLRIDICTENLKKIERGTWRLCDIVTGDETWIYHRKIIPKEQSKAWVAKGESPPTQVRRQQFEQKTMFVIFFMTNGPLLIHELPSGTSINAIYYRDECLKELIKNLYKKRPSSTANHIKLHHDNARPHMNNIVFNYLQEEKIKLMAHPPYSPDLAPSDFWLFNYLKRGLDTCPDATSLAKMLSRELYSIPIHEYQKTFQKWIERMKLCIEHHGDYFEHLL</sequence>
<dbReference type="OrthoDB" id="10018757at2759"/>
<dbReference type="EMBL" id="CAJNOM010000151">
    <property type="protein sequence ID" value="CAF1145864.1"/>
    <property type="molecule type" value="Genomic_DNA"/>
</dbReference>
<dbReference type="Proteomes" id="UP000663877">
    <property type="component" value="Unassembled WGS sequence"/>
</dbReference>
<evidence type="ECO:0000313" key="6">
    <source>
        <dbReference type="Proteomes" id="UP000663877"/>
    </source>
</evidence>
<comment type="caution">
    <text evidence="3">The sequence shown here is derived from an EMBL/GenBank/DDBJ whole genome shotgun (WGS) entry which is preliminary data.</text>
</comment>
<keyword evidence="5" id="KW-1185">Reference proteome</keyword>
<dbReference type="EMBL" id="CAJNOM010000090">
    <property type="protein sequence ID" value="CAF1025022.1"/>
    <property type="molecule type" value="Genomic_DNA"/>
</dbReference>
<dbReference type="InterPro" id="IPR052709">
    <property type="entry name" value="Transposase-MT_Hybrid"/>
</dbReference>
<dbReference type="Pfam" id="PF13565">
    <property type="entry name" value="HTH_32"/>
    <property type="match status" value="1"/>
</dbReference>
<dbReference type="GO" id="GO:0003676">
    <property type="term" value="F:nucleic acid binding"/>
    <property type="evidence" value="ECO:0007669"/>
    <property type="project" value="InterPro"/>
</dbReference>
<protein>
    <recommendedName>
        <fullName evidence="7">Transposase</fullName>
    </recommendedName>
</protein>
<dbReference type="InterPro" id="IPR001888">
    <property type="entry name" value="Transposase_1"/>
</dbReference>
<gene>
    <name evidence="3" type="ORF">BJG266_LOCUS22690</name>
    <name evidence="1" type="ORF">QVE165_LOCUS14150</name>
    <name evidence="2" type="ORF">QVE165_LOCUS16217</name>
    <name evidence="4" type="ORF">QVE165_LOCUS22741</name>
</gene>
<reference evidence="3" key="1">
    <citation type="submission" date="2021-02" db="EMBL/GenBank/DDBJ databases">
        <authorList>
            <person name="Nowell W R."/>
        </authorList>
    </citation>
    <scope>NUCLEOTIDE SEQUENCE</scope>
</reference>
<evidence type="ECO:0000313" key="5">
    <source>
        <dbReference type="Proteomes" id="UP000663832"/>
    </source>
</evidence>
<dbReference type="Gene3D" id="3.30.420.10">
    <property type="entry name" value="Ribonuclease H-like superfamily/Ribonuclease H"/>
    <property type="match status" value="1"/>
</dbReference>
<name>A0A814QWU7_9BILA</name>
<evidence type="ECO:0008006" key="7">
    <source>
        <dbReference type="Google" id="ProtNLM"/>
    </source>
</evidence>
<dbReference type="Gene3D" id="1.10.10.1450">
    <property type="match status" value="1"/>
</dbReference>
<proteinExistence type="predicted"/>
<organism evidence="3 6">
    <name type="scientific">Adineta steineri</name>
    <dbReference type="NCBI Taxonomy" id="433720"/>
    <lineage>
        <taxon>Eukaryota</taxon>
        <taxon>Metazoa</taxon>
        <taxon>Spiralia</taxon>
        <taxon>Gnathifera</taxon>
        <taxon>Rotifera</taxon>
        <taxon>Eurotatoria</taxon>
        <taxon>Bdelloidea</taxon>
        <taxon>Adinetida</taxon>
        <taxon>Adinetidae</taxon>
        <taxon>Adineta</taxon>
    </lineage>
</organism>
<evidence type="ECO:0000313" key="4">
    <source>
        <dbReference type="EMBL" id="CAF1145864.1"/>
    </source>
</evidence>
<dbReference type="Proteomes" id="UP000663832">
    <property type="component" value="Unassembled WGS sequence"/>
</dbReference>
<dbReference type="AlphaFoldDB" id="A0A814QWU7"/>
<dbReference type="Pfam" id="PF01359">
    <property type="entry name" value="Transposase_1"/>
    <property type="match status" value="1"/>
</dbReference>
<dbReference type="PANTHER" id="PTHR46060">
    <property type="entry name" value="MARINER MOS1 TRANSPOSASE-LIKE PROTEIN"/>
    <property type="match status" value="1"/>
</dbReference>
<accession>A0A814QWU7</accession>
<dbReference type="EMBL" id="CAJNOI010000144">
    <property type="protein sequence ID" value="CAF1125310.1"/>
    <property type="molecule type" value="Genomic_DNA"/>
</dbReference>
<evidence type="ECO:0000313" key="2">
    <source>
        <dbReference type="EMBL" id="CAF1025022.1"/>
    </source>
</evidence>
<dbReference type="SUPFAM" id="SSF46689">
    <property type="entry name" value="Homeodomain-like"/>
    <property type="match status" value="1"/>
</dbReference>